<reference evidence="2 3" key="1">
    <citation type="submission" date="2015-06" db="EMBL/GenBank/DDBJ databases">
        <title>Draft genome assembly of filamentous brackish cyanobacterium Limnoraphis robusta strain CS-951.</title>
        <authorList>
            <person name="Willis A."/>
            <person name="Parks M."/>
            <person name="Burford M.A."/>
        </authorList>
    </citation>
    <scope>NUCLEOTIDE SEQUENCE [LARGE SCALE GENOMIC DNA]</scope>
    <source>
        <strain evidence="2 3">CS-951</strain>
    </source>
</reference>
<dbReference type="Proteomes" id="UP000033607">
    <property type="component" value="Unassembled WGS sequence"/>
</dbReference>
<organism evidence="2 3">
    <name type="scientific">Limnoraphis robusta CS-951</name>
    <dbReference type="NCBI Taxonomy" id="1637645"/>
    <lineage>
        <taxon>Bacteria</taxon>
        <taxon>Bacillati</taxon>
        <taxon>Cyanobacteriota</taxon>
        <taxon>Cyanophyceae</taxon>
        <taxon>Oscillatoriophycideae</taxon>
        <taxon>Oscillatoriales</taxon>
        <taxon>Sirenicapillariaceae</taxon>
        <taxon>Limnoraphis</taxon>
    </lineage>
</organism>
<feature type="compositionally biased region" description="Basic residues" evidence="1">
    <location>
        <begin position="1"/>
        <end position="12"/>
    </location>
</feature>
<protein>
    <submittedName>
        <fullName evidence="2">Uncharacterized protein</fullName>
    </submittedName>
</protein>
<dbReference type="AlphaFoldDB" id="A0A0F5YE66"/>
<evidence type="ECO:0000313" key="3">
    <source>
        <dbReference type="Proteomes" id="UP000033607"/>
    </source>
</evidence>
<evidence type="ECO:0000256" key="1">
    <source>
        <dbReference type="SAM" id="MobiDB-lite"/>
    </source>
</evidence>
<feature type="compositionally biased region" description="Polar residues" evidence="1">
    <location>
        <begin position="38"/>
        <end position="50"/>
    </location>
</feature>
<sequence>MGRQAKLKKMRQQAKENPPAEFPQSSSETDPKNFVETIEQQGYKLQQSFPSPEIPNQDVKPQI</sequence>
<dbReference type="OrthoDB" id="466540at2"/>
<proteinExistence type="predicted"/>
<dbReference type="EMBL" id="LATL02000090">
    <property type="protein sequence ID" value="KKD36530.1"/>
    <property type="molecule type" value="Genomic_DNA"/>
</dbReference>
<name>A0A0F5YE66_9CYAN</name>
<evidence type="ECO:0000313" key="2">
    <source>
        <dbReference type="EMBL" id="KKD36530.1"/>
    </source>
</evidence>
<dbReference type="RefSeq" id="WP_046280196.1">
    <property type="nucleotide sequence ID" value="NZ_LATL02000090.1"/>
</dbReference>
<comment type="caution">
    <text evidence="2">The sequence shown here is derived from an EMBL/GenBank/DDBJ whole genome shotgun (WGS) entry which is preliminary data.</text>
</comment>
<accession>A0A0F5YE66</accession>
<gene>
    <name evidence="2" type="ORF">WN50_19210</name>
</gene>
<feature type="region of interest" description="Disordered" evidence="1">
    <location>
        <begin position="1"/>
        <end position="63"/>
    </location>
</feature>